<feature type="non-terminal residue" evidence="1">
    <location>
        <position position="1"/>
    </location>
</feature>
<gene>
    <name evidence="1" type="ORF">PENTCL1PPCAC_2137</name>
</gene>
<dbReference type="InterPro" id="IPR004245">
    <property type="entry name" value="DUF229"/>
</dbReference>
<comment type="caution">
    <text evidence="1">The sequence shown here is derived from an EMBL/GenBank/DDBJ whole genome shotgun (WGS) entry which is preliminary data.</text>
</comment>
<evidence type="ECO:0000313" key="2">
    <source>
        <dbReference type="Proteomes" id="UP001432027"/>
    </source>
</evidence>
<protein>
    <recommendedName>
        <fullName evidence="3">Sulfatase N-terminal domain-containing protein</fullName>
    </recommendedName>
</protein>
<evidence type="ECO:0000313" key="1">
    <source>
        <dbReference type="EMBL" id="GMS79962.1"/>
    </source>
</evidence>
<name>A0AAV5S9S9_9BILA</name>
<dbReference type="Pfam" id="PF02995">
    <property type="entry name" value="DUF229"/>
    <property type="match status" value="1"/>
</dbReference>
<reference evidence="1" key="1">
    <citation type="submission" date="2023-10" db="EMBL/GenBank/DDBJ databases">
        <title>Genome assembly of Pristionchus species.</title>
        <authorList>
            <person name="Yoshida K."/>
            <person name="Sommer R.J."/>
        </authorList>
    </citation>
    <scope>NUCLEOTIDE SEQUENCE</scope>
    <source>
        <strain evidence="1">RS0144</strain>
    </source>
</reference>
<evidence type="ECO:0008006" key="3">
    <source>
        <dbReference type="Google" id="ProtNLM"/>
    </source>
</evidence>
<dbReference type="PANTHER" id="PTHR10974">
    <property type="entry name" value="FI08016P-RELATED"/>
    <property type="match status" value="1"/>
</dbReference>
<proteinExistence type="predicted"/>
<organism evidence="1 2">
    <name type="scientific">Pristionchus entomophagus</name>
    <dbReference type="NCBI Taxonomy" id="358040"/>
    <lineage>
        <taxon>Eukaryota</taxon>
        <taxon>Metazoa</taxon>
        <taxon>Ecdysozoa</taxon>
        <taxon>Nematoda</taxon>
        <taxon>Chromadorea</taxon>
        <taxon>Rhabditida</taxon>
        <taxon>Rhabditina</taxon>
        <taxon>Diplogasteromorpha</taxon>
        <taxon>Diplogasteroidea</taxon>
        <taxon>Neodiplogasteridae</taxon>
        <taxon>Pristionchus</taxon>
    </lineage>
</organism>
<accession>A0AAV5S9S9</accession>
<dbReference type="SUPFAM" id="SSF53649">
    <property type="entry name" value="Alkaline phosphatase-like"/>
    <property type="match status" value="1"/>
</dbReference>
<dbReference type="EMBL" id="BTSX01000001">
    <property type="protein sequence ID" value="GMS79962.1"/>
    <property type="molecule type" value="Genomic_DNA"/>
</dbReference>
<dbReference type="InterPro" id="IPR017850">
    <property type="entry name" value="Alkaline_phosphatase_core_sf"/>
</dbReference>
<dbReference type="PANTHER" id="PTHR10974:SF75">
    <property type="entry name" value="SULFATASE DOMAIN-CONTAINING PROTEIN"/>
    <property type="match status" value="1"/>
</dbReference>
<dbReference type="AlphaFoldDB" id="A0AAV5S9S9"/>
<dbReference type="CDD" id="cd16021">
    <property type="entry name" value="ALP_like"/>
    <property type="match status" value="1"/>
</dbReference>
<sequence>NSPDPEETLFSSCILSEFGDGWTQEVIRISHVSNNPIKKCDEDFQPMTVLDEKGRLHIHKKKKDIECKARSIEFATERSVKCGNWTNLSYRPSSPFSSDIIQTQCFSSNKTRNKVEDFLHIQVVKKEVKEEEVGVDPPPSVYIFVVDSVSNSQALRSLPKTVSLLQKEHQTVNLRHVNKVGENSHPNGIALFFGKVINLLDRSLFGMKNVDRDWDRSHCYRYLDEDGFVLSDFTKRGYVSLMAEDWASGVFNYPNCWGFQREPVTHYMRPFQVHYERHKYASRRYQGGMQCLETHTFMYQYLDRFIDKYPRSSKIAMTWASNVAHDDANRLFHFDAQLFNFFRDHREELDKSFVFLMGDHGIRFGAVRHTWIGNREINNPMLFISVPSHLRERINPILRENGEKLLTSFDIHASFVDILNGPTIEGEEGPKGLRGNSLFRPLPEGERSCRTLPIPLQFCLCEWNRTEVEKKKEGDEMGEAVTELLNQKLRVENIADYCEEFTYLSAKRITRIDGTRGIHSIHFRTEQCGAEFKAMVRVMDENGSMNVSLVSDAFIRTNSYGKTAECMDWRAELRPICCCK</sequence>
<feature type="non-terminal residue" evidence="1">
    <location>
        <position position="580"/>
    </location>
</feature>
<dbReference type="Proteomes" id="UP001432027">
    <property type="component" value="Unassembled WGS sequence"/>
</dbReference>
<keyword evidence="2" id="KW-1185">Reference proteome</keyword>
<dbReference type="GO" id="GO:0005615">
    <property type="term" value="C:extracellular space"/>
    <property type="evidence" value="ECO:0007669"/>
    <property type="project" value="TreeGrafter"/>
</dbReference>